<reference evidence="1 2" key="1">
    <citation type="submission" date="2024-09" db="EMBL/GenBank/DDBJ databases">
        <authorList>
            <person name="Sun Q."/>
            <person name="Mori K."/>
        </authorList>
    </citation>
    <scope>NUCLEOTIDE SEQUENCE [LARGE SCALE GENOMIC DNA]</scope>
    <source>
        <strain evidence="1 2">TBRC 3947</strain>
    </source>
</reference>
<sequence length="108" mass="11630">MRLLVNTANVQFTATTVPGPKVDNTGKQKFDRVTNLPMWTVQVMALDDQGGEMLNVTVVSEVKPDVVVGQLVVPVDLEALPWVSDRDGKVRSGVAFRASALRVLTPAG</sequence>
<evidence type="ECO:0000313" key="2">
    <source>
        <dbReference type="Proteomes" id="UP001589867"/>
    </source>
</evidence>
<dbReference type="Proteomes" id="UP001589867">
    <property type="component" value="Unassembled WGS sequence"/>
</dbReference>
<accession>A0ABV6M147</accession>
<evidence type="ECO:0000313" key="1">
    <source>
        <dbReference type="EMBL" id="MFC0528198.1"/>
    </source>
</evidence>
<comment type="caution">
    <text evidence="1">The sequence shown here is derived from an EMBL/GenBank/DDBJ whole genome shotgun (WGS) entry which is preliminary data.</text>
</comment>
<proteinExistence type="predicted"/>
<keyword evidence="2" id="KW-1185">Reference proteome</keyword>
<dbReference type="RefSeq" id="WP_377249420.1">
    <property type="nucleotide sequence ID" value="NZ_JBHLUH010000012.1"/>
</dbReference>
<name>A0ABV6M147_9ACTN</name>
<organism evidence="1 2">
    <name type="scientific">Phytohabitans kaempferiae</name>
    <dbReference type="NCBI Taxonomy" id="1620943"/>
    <lineage>
        <taxon>Bacteria</taxon>
        <taxon>Bacillati</taxon>
        <taxon>Actinomycetota</taxon>
        <taxon>Actinomycetes</taxon>
        <taxon>Micromonosporales</taxon>
        <taxon>Micromonosporaceae</taxon>
    </lineage>
</organism>
<evidence type="ECO:0008006" key="3">
    <source>
        <dbReference type="Google" id="ProtNLM"/>
    </source>
</evidence>
<gene>
    <name evidence="1" type="ORF">ACFFIA_11045</name>
</gene>
<dbReference type="EMBL" id="JBHLUH010000012">
    <property type="protein sequence ID" value="MFC0528198.1"/>
    <property type="molecule type" value="Genomic_DNA"/>
</dbReference>
<protein>
    <recommendedName>
        <fullName evidence="3">Regulatory protein</fullName>
    </recommendedName>
</protein>